<organism evidence="2 3">
    <name type="scientific">Caerostris extrusa</name>
    <name type="common">Bark spider</name>
    <name type="synonym">Caerostris bankana</name>
    <dbReference type="NCBI Taxonomy" id="172846"/>
    <lineage>
        <taxon>Eukaryota</taxon>
        <taxon>Metazoa</taxon>
        <taxon>Ecdysozoa</taxon>
        <taxon>Arthropoda</taxon>
        <taxon>Chelicerata</taxon>
        <taxon>Arachnida</taxon>
        <taxon>Araneae</taxon>
        <taxon>Araneomorphae</taxon>
        <taxon>Entelegynae</taxon>
        <taxon>Araneoidea</taxon>
        <taxon>Araneidae</taxon>
        <taxon>Caerostris</taxon>
    </lineage>
</organism>
<dbReference type="Proteomes" id="UP001054945">
    <property type="component" value="Unassembled WGS sequence"/>
</dbReference>
<proteinExistence type="predicted"/>
<sequence length="83" mass="8921">MRGRQRGRASVIGHPGARDGVDAIQHCSPSPPSFPVVMTTEGGKEEEDGSADSKVTSRLQRRLTALFGVIFVDHSVVGRPDSY</sequence>
<evidence type="ECO:0000256" key="1">
    <source>
        <dbReference type="SAM" id="MobiDB-lite"/>
    </source>
</evidence>
<name>A0AAV4TQT2_CAEEX</name>
<dbReference type="EMBL" id="BPLR01011520">
    <property type="protein sequence ID" value="GIY47067.1"/>
    <property type="molecule type" value="Genomic_DNA"/>
</dbReference>
<dbReference type="AlphaFoldDB" id="A0AAV4TQT2"/>
<evidence type="ECO:0000313" key="2">
    <source>
        <dbReference type="EMBL" id="GIY47067.1"/>
    </source>
</evidence>
<reference evidence="2 3" key="1">
    <citation type="submission" date="2021-06" db="EMBL/GenBank/DDBJ databases">
        <title>Caerostris extrusa draft genome.</title>
        <authorList>
            <person name="Kono N."/>
            <person name="Arakawa K."/>
        </authorList>
    </citation>
    <scope>NUCLEOTIDE SEQUENCE [LARGE SCALE GENOMIC DNA]</scope>
</reference>
<gene>
    <name evidence="2" type="ORF">CEXT_750491</name>
</gene>
<accession>A0AAV4TQT2</accession>
<protein>
    <submittedName>
        <fullName evidence="2">Uncharacterized protein</fullName>
    </submittedName>
</protein>
<keyword evidence="3" id="KW-1185">Reference proteome</keyword>
<feature type="region of interest" description="Disordered" evidence="1">
    <location>
        <begin position="1"/>
        <end position="31"/>
    </location>
</feature>
<comment type="caution">
    <text evidence="2">The sequence shown here is derived from an EMBL/GenBank/DDBJ whole genome shotgun (WGS) entry which is preliminary data.</text>
</comment>
<evidence type="ECO:0000313" key="3">
    <source>
        <dbReference type="Proteomes" id="UP001054945"/>
    </source>
</evidence>